<reference evidence="2 3" key="1">
    <citation type="submission" date="2019-07" db="EMBL/GenBank/DDBJ databases">
        <title>De Novo Assembly of kiwifruit Actinidia rufa.</title>
        <authorList>
            <person name="Sugita-Konishi S."/>
            <person name="Sato K."/>
            <person name="Mori E."/>
            <person name="Abe Y."/>
            <person name="Kisaki G."/>
            <person name="Hamano K."/>
            <person name="Suezawa K."/>
            <person name="Otani M."/>
            <person name="Fukuda T."/>
            <person name="Manabe T."/>
            <person name="Gomi K."/>
            <person name="Tabuchi M."/>
            <person name="Akimitsu K."/>
            <person name="Kataoka I."/>
        </authorList>
    </citation>
    <scope>NUCLEOTIDE SEQUENCE [LARGE SCALE GENOMIC DNA]</scope>
    <source>
        <strain evidence="3">cv. Fuchu</strain>
    </source>
</reference>
<dbReference type="AlphaFoldDB" id="A0A7J0GXS6"/>
<dbReference type="EMBL" id="BJWL01000025">
    <property type="protein sequence ID" value="GFZ15596.1"/>
    <property type="molecule type" value="Genomic_DNA"/>
</dbReference>
<evidence type="ECO:0000313" key="3">
    <source>
        <dbReference type="Proteomes" id="UP000585474"/>
    </source>
</evidence>
<accession>A0A7J0GXS6</accession>
<keyword evidence="3" id="KW-1185">Reference proteome</keyword>
<gene>
    <name evidence="2" type="ORF">Acr_25g0000050</name>
</gene>
<feature type="compositionally biased region" description="Pro residues" evidence="1">
    <location>
        <begin position="113"/>
        <end position="123"/>
    </location>
</feature>
<evidence type="ECO:0000256" key="1">
    <source>
        <dbReference type="SAM" id="MobiDB-lite"/>
    </source>
</evidence>
<organism evidence="2 3">
    <name type="scientific">Actinidia rufa</name>
    <dbReference type="NCBI Taxonomy" id="165716"/>
    <lineage>
        <taxon>Eukaryota</taxon>
        <taxon>Viridiplantae</taxon>
        <taxon>Streptophyta</taxon>
        <taxon>Embryophyta</taxon>
        <taxon>Tracheophyta</taxon>
        <taxon>Spermatophyta</taxon>
        <taxon>Magnoliopsida</taxon>
        <taxon>eudicotyledons</taxon>
        <taxon>Gunneridae</taxon>
        <taxon>Pentapetalae</taxon>
        <taxon>asterids</taxon>
        <taxon>Ericales</taxon>
        <taxon>Actinidiaceae</taxon>
        <taxon>Actinidia</taxon>
    </lineage>
</organism>
<dbReference type="Proteomes" id="UP000585474">
    <property type="component" value="Unassembled WGS sequence"/>
</dbReference>
<comment type="caution">
    <text evidence="2">The sequence shown here is derived from an EMBL/GenBank/DDBJ whole genome shotgun (WGS) entry which is preliminary data.</text>
</comment>
<sequence length="141" mass="16141">MMPAKLHLPEVKPFAEIFGSRIFNCHHEFRRGFELLHGRFLGFIQGFPQLVHQHARSLELVGQRSLGRSSSWRARHWLAARELRTQLIVTPDRQPTSEGEQLQFPLKQLAPPEEMPAPQPPCCGRPKMSRAPTPAIKKSTF</sequence>
<feature type="region of interest" description="Disordered" evidence="1">
    <location>
        <begin position="89"/>
        <end position="141"/>
    </location>
</feature>
<evidence type="ECO:0000313" key="2">
    <source>
        <dbReference type="EMBL" id="GFZ15596.1"/>
    </source>
</evidence>
<name>A0A7J0GXS6_9ERIC</name>
<protein>
    <submittedName>
        <fullName evidence="2">Uncharacterized protein</fullName>
    </submittedName>
</protein>
<proteinExistence type="predicted"/>